<dbReference type="EMBL" id="ADGK01000270">
    <property type="protein sequence ID" value="EFE21702.1"/>
    <property type="molecule type" value="Genomic_DNA"/>
</dbReference>
<accession>D4F967</accession>
<dbReference type="Proteomes" id="UP000003692">
    <property type="component" value="Unassembled WGS sequence"/>
</dbReference>
<dbReference type="HOGENOM" id="CLU_2733615_0_0_6"/>
<reference evidence="1 2" key="1">
    <citation type="submission" date="2010-02" db="EMBL/GenBank/DDBJ databases">
        <authorList>
            <person name="Weinstock G."/>
            <person name="Sodergren E."/>
            <person name="Clifton S."/>
            <person name="Fulton L."/>
            <person name="Fulton B."/>
            <person name="Courtney L."/>
            <person name="Fronick C."/>
            <person name="Harrison M."/>
            <person name="Strong C."/>
            <person name="Farmer C."/>
            <person name="Delahaunty K."/>
            <person name="Markovic C."/>
            <person name="Hall O."/>
            <person name="Minx P."/>
            <person name="Tomlinson C."/>
            <person name="Mitreva M."/>
            <person name="Nelson J."/>
            <person name="Hou S."/>
            <person name="Wollam A."/>
            <person name="Pepin K.H."/>
            <person name="Johnson M."/>
            <person name="Bhonagiri V."/>
            <person name="Zhang X."/>
            <person name="Suruliraj S."/>
            <person name="Warren W."/>
            <person name="Chinwalla A."/>
            <person name="Mardis E.R."/>
            <person name="Wilson R.K."/>
        </authorList>
    </citation>
    <scope>NUCLEOTIDE SEQUENCE [LARGE SCALE GENOMIC DNA]</scope>
    <source>
        <strain evidence="1 2">ATCC 23685</strain>
    </source>
</reference>
<proteinExistence type="predicted"/>
<evidence type="ECO:0000313" key="2">
    <source>
        <dbReference type="Proteomes" id="UP000003692"/>
    </source>
</evidence>
<evidence type="ECO:0000313" key="1">
    <source>
        <dbReference type="EMBL" id="EFE21702.1"/>
    </source>
</evidence>
<gene>
    <name evidence="1" type="ORF">EDWATA_03323</name>
</gene>
<organism evidence="1 2">
    <name type="scientific">Edwardsiella tarda ATCC 23685</name>
    <dbReference type="NCBI Taxonomy" id="500638"/>
    <lineage>
        <taxon>Bacteria</taxon>
        <taxon>Pseudomonadati</taxon>
        <taxon>Pseudomonadota</taxon>
        <taxon>Gammaproteobacteria</taxon>
        <taxon>Enterobacterales</taxon>
        <taxon>Hafniaceae</taxon>
        <taxon>Edwardsiella</taxon>
    </lineage>
</organism>
<comment type="caution">
    <text evidence="1">The sequence shown here is derived from an EMBL/GenBank/DDBJ whole genome shotgun (WGS) entry which is preliminary data.</text>
</comment>
<sequence length="71" mass="8329">MYLKYNLIIFPVVVNQSLPTRCDWRYGSDDFLCEHTWLGTKMQHDSGCRSHLVSPIAKRLRKNQGRVFLTS</sequence>
<name>D4F967_EDWTA</name>
<protein>
    <submittedName>
        <fullName evidence="1">Uncharacterized protein</fullName>
    </submittedName>
</protein>
<dbReference type="AlphaFoldDB" id="D4F967"/>